<dbReference type="Gene3D" id="3.60.110.10">
    <property type="entry name" value="Carbon-nitrogen hydrolase"/>
    <property type="match status" value="1"/>
</dbReference>
<dbReference type="PANTHER" id="PTHR23088:SF27">
    <property type="entry name" value="DEAMINATED GLUTATHIONE AMIDASE"/>
    <property type="match status" value="1"/>
</dbReference>
<dbReference type="HOGENOM" id="CLU_030130_1_2_5"/>
<evidence type="ECO:0000313" key="3">
    <source>
        <dbReference type="EMBL" id="EGF92554.1"/>
    </source>
</evidence>
<name>F4QH17_9CAUL</name>
<keyword evidence="4" id="KW-1185">Reference proteome</keyword>
<dbReference type="PROSITE" id="PS50263">
    <property type="entry name" value="CN_HYDROLASE"/>
    <property type="match status" value="1"/>
</dbReference>
<evidence type="ECO:0000256" key="1">
    <source>
        <dbReference type="ARBA" id="ARBA00022801"/>
    </source>
</evidence>
<evidence type="ECO:0000259" key="2">
    <source>
        <dbReference type="PROSITE" id="PS50263"/>
    </source>
</evidence>
<dbReference type="Proteomes" id="UP000006512">
    <property type="component" value="Unassembled WGS sequence"/>
</dbReference>
<dbReference type="EMBL" id="GL883077">
    <property type="protein sequence ID" value="EGF92554.1"/>
    <property type="molecule type" value="Genomic_DNA"/>
</dbReference>
<dbReference type="CDD" id="cd07572">
    <property type="entry name" value="nit"/>
    <property type="match status" value="1"/>
</dbReference>
<dbReference type="Pfam" id="PF00795">
    <property type="entry name" value="CN_hydrolase"/>
    <property type="match status" value="1"/>
</dbReference>
<dbReference type="InterPro" id="IPR003010">
    <property type="entry name" value="C-N_Hydrolase"/>
</dbReference>
<dbReference type="AlphaFoldDB" id="F4QH17"/>
<organism evidence="3 4">
    <name type="scientific">Asticcacaulis biprosthecium C19</name>
    <dbReference type="NCBI Taxonomy" id="715226"/>
    <lineage>
        <taxon>Bacteria</taxon>
        <taxon>Pseudomonadati</taxon>
        <taxon>Pseudomonadota</taxon>
        <taxon>Alphaproteobacteria</taxon>
        <taxon>Caulobacterales</taxon>
        <taxon>Caulobacteraceae</taxon>
        <taxon>Asticcacaulis</taxon>
    </lineage>
</organism>
<protein>
    <submittedName>
        <fullName evidence="3">Carbon-nitrogen hydrolase family protein</fullName>
    </submittedName>
</protein>
<gene>
    <name evidence="3" type="ORF">ABI_09910</name>
</gene>
<dbReference type="InterPro" id="IPR045254">
    <property type="entry name" value="Nit1/2_C-N_Hydrolase"/>
</dbReference>
<accession>F4QH17</accession>
<dbReference type="eggNOG" id="COG0388">
    <property type="taxonomic scope" value="Bacteria"/>
</dbReference>
<dbReference type="GO" id="GO:0016811">
    <property type="term" value="F:hydrolase activity, acting on carbon-nitrogen (but not peptide) bonds, in linear amides"/>
    <property type="evidence" value="ECO:0007669"/>
    <property type="project" value="InterPro"/>
</dbReference>
<evidence type="ECO:0000313" key="4">
    <source>
        <dbReference type="Proteomes" id="UP000006512"/>
    </source>
</evidence>
<dbReference type="SUPFAM" id="SSF56317">
    <property type="entry name" value="Carbon-nitrogen hydrolase"/>
    <property type="match status" value="1"/>
</dbReference>
<dbReference type="RefSeq" id="WP_006271732.1">
    <property type="nucleotide sequence ID" value="NZ_GL883077.1"/>
</dbReference>
<proteinExistence type="predicted"/>
<dbReference type="STRING" id="715226.ABI_09910"/>
<dbReference type="InterPro" id="IPR036526">
    <property type="entry name" value="C-N_Hydrolase_sf"/>
</dbReference>
<dbReference type="PANTHER" id="PTHR23088">
    <property type="entry name" value="NITRILASE-RELATED"/>
    <property type="match status" value="1"/>
</dbReference>
<feature type="domain" description="CN hydrolase" evidence="2">
    <location>
        <begin position="3"/>
        <end position="252"/>
    </location>
</feature>
<dbReference type="OrthoDB" id="9811121at2"/>
<sequence>MTLDVALVQLTTPADARGALDHAAPLIREAAAMGAQLILLPECANLVEQRREFKTGKVATEDDDVFVIGVRALAKARKVSILIGSVIVASGRDHRAANRTLLIGPDGDIQARYDKIHLFDADTPDGKSYRESATMCPGDQAVVANTPSGRLGLSICYDVRFAHLYRTLAKAGVDMIAVPAAFTVPTGRAHWEVMLRARAIETGAFVLAPAQGGAHEDGRQTWGHSLVVNPWGEVIARLDHDRPAILTATLDLAEVTRARQALPQLQHDRVIGHP</sequence>
<keyword evidence="1 3" id="KW-0378">Hydrolase</keyword>
<reference evidence="4" key="1">
    <citation type="submission" date="2011-03" db="EMBL/GenBank/DDBJ databases">
        <title>Draft genome sequence of Brevundimonas diminuta.</title>
        <authorList>
            <person name="Brown P.J.B."/>
            <person name="Buechlein A."/>
            <person name="Hemmerich C."/>
            <person name="Brun Y.V."/>
        </authorList>
    </citation>
    <scope>NUCLEOTIDE SEQUENCE [LARGE SCALE GENOMIC DNA]</scope>
    <source>
        <strain evidence="4">C19</strain>
    </source>
</reference>